<keyword evidence="3" id="KW-1185">Reference proteome</keyword>
<dbReference type="InterPro" id="IPR008145">
    <property type="entry name" value="GK/Ca_channel_bsu"/>
</dbReference>
<reference evidence="2 3" key="1">
    <citation type="journal article" date="2020" name="Nature">
        <title>Isolation of an archaeon at the prokaryote-eukaryote interface.</title>
        <authorList>
            <person name="Imachi H."/>
            <person name="Nobu M.K."/>
            <person name="Nakahara N."/>
            <person name="Morono Y."/>
            <person name="Ogawara M."/>
            <person name="Takaki Y."/>
            <person name="Takano Y."/>
            <person name="Uematsu K."/>
            <person name="Ikuta T."/>
            <person name="Ito M."/>
            <person name="Matsui Y."/>
            <person name="Miyazaki M."/>
            <person name="Murata K."/>
            <person name="Saito Y."/>
            <person name="Sakai S."/>
            <person name="Song C."/>
            <person name="Tasumi E."/>
            <person name="Yamanaka Y."/>
            <person name="Yamaguchi T."/>
            <person name="Kamagata Y."/>
            <person name="Tamaki H."/>
            <person name="Takai K."/>
        </authorList>
    </citation>
    <scope>NUCLEOTIDE SEQUENCE [LARGE SCALE GENOMIC DNA]</scope>
    <source>
        <strain evidence="2 3">MK-D1</strain>
    </source>
</reference>
<evidence type="ECO:0000259" key="1">
    <source>
        <dbReference type="PROSITE" id="PS50052"/>
    </source>
</evidence>
<dbReference type="Proteomes" id="UP000321408">
    <property type="component" value="Chromosome"/>
</dbReference>
<evidence type="ECO:0000313" key="3">
    <source>
        <dbReference type="Proteomes" id="UP000321408"/>
    </source>
</evidence>
<dbReference type="InterPro" id="IPR027417">
    <property type="entry name" value="P-loop_NTPase"/>
</dbReference>
<dbReference type="PROSITE" id="PS50052">
    <property type="entry name" value="GUANYLATE_KINASE_2"/>
    <property type="match status" value="1"/>
</dbReference>
<dbReference type="SMART" id="SM00072">
    <property type="entry name" value="GuKc"/>
    <property type="match status" value="1"/>
</dbReference>
<name>A0A5B9DG20_9ARCH</name>
<dbReference type="KEGG" id="psyt:DSAG12_03513"/>
<dbReference type="GeneID" id="41331484"/>
<dbReference type="Gene3D" id="3.40.50.300">
    <property type="entry name" value="P-loop containing nucleotide triphosphate hydrolases"/>
    <property type="match status" value="1"/>
</dbReference>
<proteinExistence type="predicted"/>
<organism evidence="2 3">
    <name type="scientific">Promethearchaeum syntrophicum</name>
    <dbReference type="NCBI Taxonomy" id="2594042"/>
    <lineage>
        <taxon>Archaea</taxon>
        <taxon>Promethearchaeati</taxon>
        <taxon>Promethearchaeota</taxon>
        <taxon>Promethearchaeia</taxon>
        <taxon>Promethearchaeales</taxon>
        <taxon>Promethearchaeaceae</taxon>
        <taxon>Promethearchaeum</taxon>
    </lineage>
</organism>
<dbReference type="EMBL" id="CP042905">
    <property type="protein sequence ID" value="QEE17676.1"/>
    <property type="molecule type" value="Genomic_DNA"/>
</dbReference>
<dbReference type="GO" id="GO:0016301">
    <property type="term" value="F:kinase activity"/>
    <property type="evidence" value="ECO:0007669"/>
    <property type="project" value="UniProtKB-KW"/>
</dbReference>
<dbReference type="AlphaFoldDB" id="A0A5B9DG20"/>
<sequence>MKNGVLFLLIGNSGSGKDSILNAILSNWSEEITPIKVPKRYITRPSHKTEPFLSVTPKEFIKMKNNNRFSLTWHIYDLDYGVPKIVEQWLSEGKIVIINVSRTIIPHARRLFPELKVVFVKVPFEITLARIKSRGREAENDEMFKLRVNRAKKNQNYPDADIIIDNSGDLQIAVNSLRNYLLSFVQKSE</sequence>
<protein>
    <recommendedName>
        <fullName evidence="1">Guanylate kinase-like domain-containing protein</fullName>
    </recommendedName>
</protein>
<reference evidence="2 3" key="2">
    <citation type="journal article" date="2024" name="Int. J. Syst. Evol. Microbiol.">
        <title>Promethearchaeum syntrophicum gen. nov., sp. nov., an anaerobic, obligately syntrophic archaeon, the first isolate of the lineage 'Asgard' archaea, and proposal of the new archaeal phylum Promethearchaeota phyl. nov. and kingdom Promethearchaeati regn. nov.</title>
        <authorList>
            <person name="Imachi H."/>
            <person name="Nobu M.K."/>
            <person name="Kato S."/>
            <person name="Takaki Y."/>
            <person name="Miyazaki M."/>
            <person name="Miyata M."/>
            <person name="Ogawara M."/>
            <person name="Saito Y."/>
            <person name="Sakai S."/>
            <person name="Tahara Y.O."/>
            <person name="Takano Y."/>
            <person name="Tasumi E."/>
            <person name="Uematsu K."/>
            <person name="Yoshimura T."/>
            <person name="Itoh T."/>
            <person name="Ohkuma M."/>
            <person name="Takai K."/>
        </authorList>
    </citation>
    <scope>NUCLEOTIDE SEQUENCE [LARGE SCALE GENOMIC DNA]</scope>
    <source>
        <strain evidence="2 3">MK-D1</strain>
    </source>
</reference>
<dbReference type="InterPro" id="IPR008144">
    <property type="entry name" value="Guanylate_kin-like_dom"/>
</dbReference>
<dbReference type="Pfam" id="PF00625">
    <property type="entry name" value="Guanylate_kin"/>
    <property type="match status" value="1"/>
</dbReference>
<dbReference type="RefSeq" id="WP_147664564.1">
    <property type="nucleotide sequence ID" value="NZ_CP042905.2"/>
</dbReference>
<evidence type="ECO:0000313" key="2">
    <source>
        <dbReference type="EMBL" id="QEE17676.1"/>
    </source>
</evidence>
<feature type="domain" description="Guanylate kinase-like" evidence="1">
    <location>
        <begin position="4"/>
        <end position="182"/>
    </location>
</feature>
<dbReference type="SUPFAM" id="SSF52540">
    <property type="entry name" value="P-loop containing nucleoside triphosphate hydrolases"/>
    <property type="match status" value="1"/>
</dbReference>
<accession>A0A5B9DG20</accession>
<gene>
    <name evidence="2" type="ORF">DSAG12_03513</name>
</gene>